<accession>A0A1B7N2C4</accession>
<feature type="region of interest" description="Disordered" evidence="1">
    <location>
        <begin position="133"/>
        <end position="167"/>
    </location>
</feature>
<dbReference type="EMBL" id="KV448267">
    <property type="protein sequence ID" value="OAX38993.1"/>
    <property type="molecule type" value="Genomic_DNA"/>
</dbReference>
<feature type="compositionally biased region" description="Polar residues" evidence="1">
    <location>
        <begin position="147"/>
        <end position="167"/>
    </location>
</feature>
<reference evidence="2 3" key="1">
    <citation type="submission" date="2016-06" db="EMBL/GenBank/DDBJ databases">
        <title>Comparative genomics of the ectomycorrhizal sister species Rhizopogon vinicolor and Rhizopogon vesiculosus (Basidiomycota: Boletales) reveals a divergence of the mating type B locus.</title>
        <authorList>
            <consortium name="DOE Joint Genome Institute"/>
            <person name="Mujic A.B."/>
            <person name="Kuo A."/>
            <person name="Tritt A."/>
            <person name="Lipzen A."/>
            <person name="Chen C."/>
            <person name="Johnson J."/>
            <person name="Sharma A."/>
            <person name="Barry K."/>
            <person name="Grigoriev I.V."/>
            <person name="Spatafora J.W."/>
        </authorList>
    </citation>
    <scope>NUCLEOTIDE SEQUENCE [LARGE SCALE GENOMIC DNA]</scope>
    <source>
        <strain evidence="2 3">AM-OR11-026</strain>
    </source>
</reference>
<gene>
    <name evidence="2" type="ORF">K503DRAFT_117155</name>
</gene>
<sequence length="256" mass="28425">MMLKRQRPPTPPPSQDETPSLTPFPNRPIRPLPHREAHPELFSRECRAKKRRIHPPVLDGAQRGWAKPLDSSMPLTNDSDGEEDWIDGEDDAAAAYAYPRGATSSDHTDYKQTNSILHEVHALHQHRLIFSQPSSEPSSHLGFSAPPLSTATHPPLQSSHGLYSPSSFSSDGKVSIPECPVPGHYSHLAHVALALNNSAAYTPLDFHEVKSVRERYEDTNKLLGSLFLLRRRELQGGNPSTTLVPEGSHREARNLL</sequence>
<dbReference type="Proteomes" id="UP000092154">
    <property type="component" value="Unassembled WGS sequence"/>
</dbReference>
<proteinExistence type="predicted"/>
<evidence type="ECO:0000313" key="2">
    <source>
        <dbReference type="EMBL" id="OAX38993.1"/>
    </source>
</evidence>
<feature type="region of interest" description="Disordered" evidence="1">
    <location>
        <begin position="237"/>
        <end position="256"/>
    </location>
</feature>
<dbReference type="AlphaFoldDB" id="A0A1B7N2C4"/>
<evidence type="ECO:0000313" key="3">
    <source>
        <dbReference type="Proteomes" id="UP000092154"/>
    </source>
</evidence>
<feature type="compositionally biased region" description="Basic and acidic residues" evidence="1">
    <location>
        <begin position="33"/>
        <end position="46"/>
    </location>
</feature>
<feature type="region of interest" description="Disordered" evidence="1">
    <location>
        <begin position="1"/>
        <end position="80"/>
    </location>
</feature>
<name>A0A1B7N2C4_9AGAM</name>
<feature type="compositionally biased region" description="Basic and acidic residues" evidence="1">
    <location>
        <begin position="247"/>
        <end position="256"/>
    </location>
</feature>
<dbReference type="InParanoid" id="A0A1B7N2C4"/>
<dbReference type="OrthoDB" id="3262473at2759"/>
<evidence type="ECO:0000256" key="1">
    <source>
        <dbReference type="SAM" id="MobiDB-lite"/>
    </source>
</evidence>
<protein>
    <submittedName>
        <fullName evidence="2">Uncharacterized protein</fullName>
    </submittedName>
</protein>
<keyword evidence="3" id="KW-1185">Reference proteome</keyword>
<organism evidence="2 3">
    <name type="scientific">Rhizopogon vinicolor AM-OR11-026</name>
    <dbReference type="NCBI Taxonomy" id="1314800"/>
    <lineage>
        <taxon>Eukaryota</taxon>
        <taxon>Fungi</taxon>
        <taxon>Dikarya</taxon>
        <taxon>Basidiomycota</taxon>
        <taxon>Agaricomycotina</taxon>
        <taxon>Agaricomycetes</taxon>
        <taxon>Agaricomycetidae</taxon>
        <taxon>Boletales</taxon>
        <taxon>Suillineae</taxon>
        <taxon>Rhizopogonaceae</taxon>
        <taxon>Rhizopogon</taxon>
    </lineage>
</organism>